<feature type="non-terminal residue" evidence="1">
    <location>
        <position position="1"/>
    </location>
</feature>
<name>A0AC60Q177_IXOPE</name>
<evidence type="ECO:0000313" key="1">
    <source>
        <dbReference type="EMBL" id="KAG0427232.1"/>
    </source>
</evidence>
<evidence type="ECO:0000313" key="2">
    <source>
        <dbReference type="Proteomes" id="UP000805193"/>
    </source>
</evidence>
<proteinExistence type="predicted"/>
<keyword evidence="2" id="KW-1185">Reference proteome</keyword>
<sequence length="78" mass="7909">PVLSCLCSGFGFPKPRVIVLRMISAGGSREAEGAPAPPLLAAILLHPVPRSRPTTPSIPNSAPSGGLATSTHPQDTSV</sequence>
<reference evidence="1 2" key="1">
    <citation type="journal article" date="2020" name="Cell">
        <title>Large-Scale Comparative Analyses of Tick Genomes Elucidate Their Genetic Diversity and Vector Capacities.</title>
        <authorList>
            <consortium name="Tick Genome and Microbiome Consortium (TIGMIC)"/>
            <person name="Jia N."/>
            <person name="Wang J."/>
            <person name="Shi W."/>
            <person name="Du L."/>
            <person name="Sun Y."/>
            <person name="Zhan W."/>
            <person name="Jiang J.F."/>
            <person name="Wang Q."/>
            <person name="Zhang B."/>
            <person name="Ji P."/>
            <person name="Bell-Sakyi L."/>
            <person name="Cui X.M."/>
            <person name="Yuan T.T."/>
            <person name="Jiang B.G."/>
            <person name="Yang W.F."/>
            <person name="Lam T.T."/>
            <person name="Chang Q.C."/>
            <person name="Ding S.J."/>
            <person name="Wang X.J."/>
            <person name="Zhu J.G."/>
            <person name="Ruan X.D."/>
            <person name="Zhao L."/>
            <person name="Wei J.T."/>
            <person name="Ye R.Z."/>
            <person name="Que T.C."/>
            <person name="Du C.H."/>
            <person name="Zhou Y.H."/>
            <person name="Cheng J.X."/>
            <person name="Dai P.F."/>
            <person name="Guo W.B."/>
            <person name="Han X.H."/>
            <person name="Huang E.J."/>
            <person name="Li L.F."/>
            <person name="Wei W."/>
            <person name="Gao Y.C."/>
            <person name="Liu J.Z."/>
            <person name="Shao H.Z."/>
            <person name="Wang X."/>
            <person name="Wang C.C."/>
            <person name="Yang T.C."/>
            <person name="Huo Q.B."/>
            <person name="Li W."/>
            <person name="Chen H.Y."/>
            <person name="Chen S.E."/>
            <person name="Zhou L.G."/>
            <person name="Ni X.B."/>
            <person name="Tian J.H."/>
            <person name="Sheng Y."/>
            <person name="Liu T."/>
            <person name="Pan Y.S."/>
            <person name="Xia L.Y."/>
            <person name="Li J."/>
            <person name="Zhao F."/>
            <person name="Cao W.C."/>
        </authorList>
    </citation>
    <scope>NUCLEOTIDE SEQUENCE [LARGE SCALE GENOMIC DNA]</scope>
    <source>
        <strain evidence="1">Iper-2018</strain>
    </source>
</reference>
<protein>
    <submittedName>
        <fullName evidence="1">Uncharacterized protein</fullName>
    </submittedName>
</protein>
<dbReference type="EMBL" id="JABSTQ010009650">
    <property type="protein sequence ID" value="KAG0427232.1"/>
    <property type="molecule type" value="Genomic_DNA"/>
</dbReference>
<feature type="non-terminal residue" evidence="1">
    <location>
        <position position="78"/>
    </location>
</feature>
<organism evidence="1 2">
    <name type="scientific">Ixodes persulcatus</name>
    <name type="common">Taiga tick</name>
    <dbReference type="NCBI Taxonomy" id="34615"/>
    <lineage>
        <taxon>Eukaryota</taxon>
        <taxon>Metazoa</taxon>
        <taxon>Ecdysozoa</taxon>
        <taxon>Arthropoda</taxon>
        <taxon>Chelicerata</taxon>
        <taxon>Arachnida</taxon>
        <taxon>Acari</taxon>
        <taxon>Parasitiformes</taxon>
        <taxon>Ixodida</taxon>
        <taxon>Ixodoidea</taxon>
        <taxon>Ixodidae</taxon>
        <taxon>Ixodinae</taxon>
        <taxon>Ixodes</taxon>
    </lineage>
</organism>
<dbReference type="Proteomes" id="UP000805193">
    <property type="component" value="Unassembled WGS sequence"/>
</dbReference>
<gene>
    <name evidence="1" type="ORF">HPB47_025739</name>
</gene>
<comment type="caution">
    <text evidence="1">The sequence shown here is derived from an EMBL/GenBank/DDBJ whole genome shotgun (WGS) entry which is preliminary data.</text>
</comment>
<accession>A0AC60Q177</accession>